<reference evidence="1 2" key="1">
    <citation type="journal article" date="2023" name="BMC Biotechnol.">
        <title>Vitis rotundifolia cv Carlos genome sequencing.</title>
        <authorList>
            <person name="Huff M."/>
            <person name="Hulse-Kemp A."/>
            <person name="Scheffler B."/>
            <person name="Youngblood R."/>
            <person name="Simpson S."/>
            <person name="Babiker E."/>
            <person name="Staton M."/>
        </authorList>
    </citation>
    <scope>NUCLEOTIDE SEQUENCE [LARGE SCALE GENOMIC DNA]</scope>
    <source>
        <tissue evidence="1">Leaf</tissue>
    </source>
</reference>
<protein>
    <submittedName>
        <fullName evidence="1">Uncharacterized protein</fullName>
    </submittedName>
</protein>
<name>A0AA39A5Y9_VITRO</name>
<evidence type="ECO:0000313" key="1">
    <source>
        <dbReference type="EMBL" id="KAJ9701522.1"/>
    </source>
</evidence>
<dbReference type="AlphaFoldDB" id="A0AA39A5Y9"/>
<comment type="caution">
    <text evidence="1">The sequence shown here is derived from an EMBL/GenBank/DDBJ whole genome shotgun (WGS) entry which is preliminary data.</text>
</comment>
<proteinExistence type="predicted"/>
<dbReference type="Proteomes" id="UP001168098">
    <property type="component" value="Unassembled WGS sequence"/>
</dbReference>
<gene>
    <name evidence="1" type="ORF">PVL29_006746</name>
</gene>
<accession>A0AA39A5Y9</accession>
<sequence length="553" mass="59256">MEKEGVPAKGGILASISNKKAKVNSLFKSFSESITGAVWGLKSFVTSRSEKPGEVHSGVNTHVDNSSEKKVVVQVAVEEGEKVIVPVAPEEGEKVVGQVATEEVQVAPEQEEKVVVPVAPEEGEKVVGQVATEEVQVAPEQGEKVVVPVAPEGERVMVQVAPKEGEKGVVLAAPEVGERVVVPMALEEGEKMVVLVAPEGEKVMIQVAPKEGEKGVVLLAAGGEKVVVLAAPEVGERVVVPMALEEGEKMVVPVAPEGKKLMIQVAPKEGKKVMIQVAPEEGGRMVVPMAPEEGGKVRVLVATQEGEKVVVLVSAEEGEKMVLLVAPGEGGRVVVSMALVKGEKVVVPVAHEGESGVDQVAPVPAKESILLRVWKKMDEASTWVKAKVKSALKLFSELITDTVLWLRPFVTSCPEKLREVLPGINAQIDNLSEKKLVEVRGVPEEGSLPHEMKMLVQKVRKLVEQWFGPDSSPEMKHVGFKLRWSLDLVQGFIELCEYLKQPPVLIRFLLNGYGMYHSSNRAGGVEIVSGHEGRASMAFGTLATLVLSPFKCG</sequence>
<evidence type="ECO:0000313" key="2">
    <source>
        <dbReference type="Proteomes" id="UP001168098"/>
    </source>
</evidence>
<organism evidence="1 2">
    <name type="scientific">Vitis rotundifolia</name>
    <name type="common">Muscadine grape</name>
    <dbReference type="NCBI Taxonomy" id="103349"/>
    <lineage>
        <taxon>Eukaryota</taxon>
        <taxon>Viridiplantae</taxon>
        <taxon>Streptophyta</taxon>
        <taxon>Embryophyta</taxon>
        <taxon>Tracheophyta</taxon>
        <taxon>Spermatophyta</taxon>
        <taxon>Magnoliopsida</taxon>
        <taxon>eudicotyledons</taxon>
        <taxon>Gunneridae</taxon>
        <taxon>Pentapetalae</taxon>
        <taxon>rosids</taxon>
        <taxon>Vitales</taxon>
        <taxon>Vitaceae</taxon>
        <taxon>Viteae</taxon>
        <taxon>Vitis</taxon>
    </lineage>
</organism>
<dbReference type="EMBL" id="JARBHA010000005">
    <property type="protein sequence ID" value="KAJ9701522.1"/>
    <property type="molecule type" value="Genomic_DNA"/>
</dbReference>
<keyword evidence="2" id="KW-1185">Reference proteome</keyword>